<dbReference type="AlphaFoldDB" id="A0A919WCK4"/>
<proteinExistence type="predicted"/>
<gene>
    <name evidence="2" type="ORF">Ato02nite_095570</name>
</gene>
<dbReference type="Proteomes" id="UP000677082">
    <property type="component" value="Unassembled WGS sequence"/>
</dbReference>
<dbReference type="EMBL" id="BOQN01000157">
    <property type="protein sequence ID" value="GIM97764.1"/>
    <property type="molecule type" value="Genomic_DNA"/>
</dbReference>
<feature type="region of interest" description="Disordered" evidence="1">
    <location>
        <begin position="31"/>
        <end position="50"/>
    </location>
</feature>
<reference evidence="2 3" key="1">
    <citation type="submission" date="2021-03" db="EMBL/GenBank/DDBJ databases">
        <title>Whole genome shotgun sequence of Actinoplanes toevensis NBRC 105298.</title>
        <authorList>
            <person name="Komaki H."/>
            <person name="Tamura T."/>
        </authorList>
    </citation>
    <scope>NUCLEOTIDE SEQUENCE [LARGE SCALE GENOMIC DNA]</scope>
    <source>
        <strain evidence="2 3">NBRC 105298</strain>
    </source>
</reference>
<name>A0A919WCK4_9ACTN</name>
<accession>A0A919WCK4</accession>
<organism evidence="2 3">
    <name type="scientific">Paractinoplanes toevensis</name>
    <dbReference type="NCBI Taxonomy" id="571911"/>
    <lineage>
        <taxon>Bacteria</taxon>
        <taxon>Bacillati</taxon>
        <taxon>Actinomycetota</taxon>
        <taxon>Actinomycetes</taxon>
        <taxon>Micromonosporales</taxon>
        <taxon>Micromonosporaceae</taxon>
        <taxon>Paractinoplanes</taxon>
    </lineage>
</organism>
<keyword evidence="3" id="KW-1185">Reference proteome</keyword>
<evidence type="ECO:0000313" key="2">
    <source>
        <dbReference type="EMBL" id="GIM97764.1"/>
    </source>
</evidence>
<sequence>MGDGAAHPVVDGKGQEPADLIGEHQGLTVLGEGDEANRPHALPPSRRVGLDIPRVSHPGAFGNTVRVLVT</sequence>
<evidence type="ECO:0000256" key="1">
    <source>
        <dbReference type="SAM" id="MobiDB-lite"/>
    </source>
</evidence>
<protein>
    <submittedName>
        <fullName evidence="2">Uncharacterized protein</fullName>
    </submittedName>
</protein>
<evidence type="ECO:0000313" key="3">
    <source>
        <dbReference type="Proteomes" id="UP000677082"/>
    </source>
</evidence>
<comment type="caution">
    <text evidence="2">The sequence shown here is derived from an EMBL/GenBank/DDBJ whole genome shotgun (WGS) entry which is preliminary data.</text>
</comment>